<accession>A0A2P2R345</accession>
<protein>
    <submittedName>
        <fullName evidence="1">Uncharacterized protein</fullName>
    </submittedName>
</protein>
<reference evidence="1" key="1">
    <citation type="submission" date="2018-02" db="EMBL/GenBank/DDBJ databases">
        <title>Rhizophora mucronata_Transcriptome.</title>
        <authorList>
            <person name="Meera S.P."/>
            <person name="Sreeshan A."/>
            <person name="Augustine A."/>
        </authorList>
    </citation>
    <scope>NUCLEOTIDE SEQUENCE</scope>
    <source>
        <tissue evidence="1">Leaf</tissue>
    </source>
</reference>
<evidence type="ECO:0000313" key="1">
    <source>
        <dbReference type="EMBL" id="MBX73665.1"/>
    </source>
</evidence>
<dbReference type="EMBL" id="GGEC01093181">
    <property type="protein sequence ID" value="MBX73665.1"/>
    <property type="molecule type" value="Transcribed_RNA"/>
</dbReference>
<sequence length="8" mass="1062">MPVFRERK</sequence>
<proteinExistence type="predicted"/>
<name>A0A2P2R345_RHIMU</name>
<organism evidence="1">
    <name type="scientific">Rhizophora mucronata</name>
    <name type="common">Asiatic mangrove</name>
    <dbReference type="NCBI Taxonomy" id="61149"/>
    <lineage>
        <taxon>Eukaryota</taxon>
        <taxon>Viridiplantae</taxon>
        <taxon>Streptophyta</taxon>
        <taxon>Embryophyta</taxon>
        <taxon>Tracheophyta</taxon>
        <taxon>Spermatophyta</taxon>
        <taxon>Magnoliopsida</taxon>
        <taxon>eudicotyledons</taxon>
        <taxon>Gunneridae</taxon>
        <taxon>Pentapetalae</taxon>
        <taxon>rosids</taxon>
        <taxon>fabids</taxon>
        <taxon>Malpighiales</taxon>
        <taxon>Rhizophoraceae</taxon>
        <taxon>Rhizophora</taxon>
    </lineage>
</organism>